<dbReference type="EMBL" id="CADCWH010000067">
    <property type="protein sequence ID" value="CAA9544745.1"/>
    <property type="molecule type" value="Genomic_DNA"/>
</dbReference>
<evidence type="ECO:0000313" key="2">
    <source>
        <dbReference type="EMBL" id="CAA9544745.1"/>
    </source>
</evidence>
<feature type="region of interest" description="Disordered" evidence="1">
    <location>
        <begin position="29"/>
        <end position="49"/>
    </location>
</feature>
<accession>A0A6J4UA24</accession>
<proteinExistence type="predicted"/>
<dbReference type="AlphaFoldDB" id="A0A6J4UA24"/>
<reference evidence="2" key="1">
    <citation type="submission" date="2020-02" db="EMBL/GenBank/DDBJ databases">
        <authorList>
            <person name="Meier V. D."/>
        </authorList>
    </citation>
    <scope>NUCLEOTIDE SEQUENCE</scope>
    <source>
        <strain evidence="2">AVDCRST_MAG70</strain>
    </source>
</reference>
<name>A0A6J4UA24_9BACT</name>
<organism evidence="2">
    <name type="scientific">uncultured Thermomicrobiales bacterium</name>
    <dbReference type="NCBI Taxonomy" id="1645740"/>
    <lineage>
        <taxon>Bacteria</taxon>
        <taxon>Pseudomonadati</taxon>
        <taxon>Thermomicrobiota</taxon>
        <taxon>Thermomicrobia</taxon>
        <taxon>Thermomicrobiales</taxon>
        <taxon>environmental samples</taxon>
    </lineage>
</organism>
<protein>
    <submittedName>
        <fullName evidence="2">Uncharacterized protein</fullName>
    </submittedName>
</protein>
<evidence type="ECO:0000256" key="1">
    <source>
        <dbReference type="SAM" id="MobiDB-lite"/>
    </source>
</evidence>
<gene>
    <name evidence="2" type="ORF">AVDCRST_MAG70-413</name>
</gene>
<sequence length="49" mass="5049">MLRQGEDTASPPPAWVTALFGAAGVAFGNGLRTESTPRSSIEDGMAGRN</sequence>